<accession>A0AAQ3ME85</accession>
<name>A0AAQ3ME85_VIGMU</name>
<feature type="compositionally biased region" description="Low complexity" evidence="1">
    <location>
        <begin position="7"/>
        <end position="46"/>
    </location>
</feature>
<evidence type="ECO:0000256" key="1">
    <source>
        <dbReference type="SAM" id="MobiDB-lite"/>
    </source>
</evidence>
<reference evidence="2 3" key="1">
    <citation type="journal article" date="2023" name="Life. Sci Alliance">
        <title>Evolutionary insights into 3D genome organization and epigenetic landscape of Vigna mungo.</title>
        <authorList>
            <person name="Junaid A."/>
            <person name="Singh B."/>
            <person name="Bhatia S."/>
        </authorList>
    </citation>
    <scope>NUCLEOTIDE SEQUENCE [LARGE SCALE GENOMIC DNA]</scope>
    <source>
        <strain evidence="2">Urdbean</strain>
    </source>
</reference>
<dbReference type="Proteomes" id="UP001374535">
    <property type="component" value="Chromosome 11"/>
</dbReference>
<keyword evidence="3" id="KW-1185">Reference proteome</keyword>
<evidence type="ECO:0000313" key="2">
    <source>
        <dbReference type="EMBL" id="WVY89499.1"/>
    </source>
</evidence>
<evidence type="ECO:0000313" key="3">
    <source>
        <dbReference type="Proteomes" id="UP001374535"/>
    </source>
</evidence>
<feature type="non-terminal residue" evidence="2">
    <location>
        <position position="1"/>
    </location>
</feature>
<feature type="region of interest" description="Disordered" evidence="1">
    <location>
        <begin position="1"/>
        <end position="67"/>
    </location>
</feature>
<dbReference type="AlphaFoldDB" id="A0AAQ3ME85"/>
<proteinExistence type="predicted"/>
<feature type="compositionally biased region" description="Polar residues" evidence="1">
    <location>
        <begin position="53"/>
        <end position="65"/>
    </location>
</feature>
<gene>
    <name evidence="2" type="ORF">V8G54_035013</name>
</gene>
<dbReference type="EMBL" id="CP144690">
    <property type="protein sequence ID" value="WVY89499.1"/>
    <property type="molecule type" value="Genomic_DNA"/>
</dbReference>
<sequence length="106" mass="11192">PSPLPSSPTSGKHSSSTPSRPAPTSTVPSPLSASTPTSSTLTTPTSRAYPCRRSSQPPSMPNPSRNGIYLITEDVTMEDFCIHVTVSLILSLKSGRAFLLLLFPGH</sequence>
<protein>
    <submittedName>
        <fullName evidence="2">Uncharacterized protein</fullName>
    </submittedName>
</protein>
<organism evidence="2 3">
    <name type="scientific">Vigna mungo</name>
    <name type="common">Black gram</name>
    <name type="synonym">Phaseolus mungo</name>
    <dbReference type="NCBI Taxonomy" id="3915"/>
    <lineage>
        <taxon>Eukaryota</taxon>
        <taxon>Viridiplantae</taxon>
        <taxon>Streptophyta</taxon>
        <taxon>Embryophyta</taxon>
        <taxon>Tracheophyta</taxon>
        <taxon>Spermatophyta</taxon>
        <taxon>Magnoliopsida</taxon>
        <taxon>eudicotyledons</taxon>
        <taxon>Gunneridae</taxon>
        <taxon>Pentapetalae</taxon>
        <taxon>rosids</taxon>
        <taxon>fabids</taxon>
        <taxon>Fabales</taxon>
        <taxon>Fabaceae</taxon>
        <taxon>Papilionoideae</taxon>
        <taxon>50 kb inversion clade</taxon>
        <taxon>NPAAA clade</taxon>
        <taxon>indigoferoid/millettioid clade</taxon>
        <taxon>Phaseoleae</taxon>
        <taxon>Vigna</taxon>
    </lineage>
</organism>